<proteinExistence type="predicted"/>
<dbReference type="EMBL" id="LVVZ01000025">
    <property type="protein sequence ID" value="OKL42911.1"/>
    <property type="molecule type" value="Genomic_DNA"/>
</dbReference>
<dbReference type="SMART" id="SM00530">
    <property type="entry name" value="HTH_XRE"/>
    <property type="match status" value="1"/>
</dbReference>
<evidence type="ECO:0000313" key="4">
    <source>
        <dbReference type="Proteomes" id="UP000185783"/>
    </source>
</evidence>
<dbReference type="GO" id="GO:0003677">
    <property type="term" value="F:DNA binding"/>
    <property type="evidence" value="ECO:0007669"/>
    <property type="project" value="UniProtKB-KW"/>
</dbReference>
<dbReference type="GO" id="GO:0005829">
    <property type="term" value="C:cytosol"/>
    <property type="evidence" value="ECO:0007669"/>
    <property type="project" value="TreeGrafter"/>
</dbReference>
<feature type="domain" description="HTH cro/C1-type" evidence="2">
    <location>
        <begin position="15"/>
        <end position="69"/>
    </location>
</feature>
<dbReference type="PANTHER" id="PTHR46797:SF1">
    <property type="entry name" value="METHYLPHOSPHONATE SYNTHASE"/>
    <property type="match status" value="1"/>
</dbReference>
<sequence length="83" mass="9282">MKQLARTPKDIGHAIREARKERRLSQTELASRSGLWQETISKIENGVASTKMETLFDVLAALDLEIQVQPRSKGVPSSMDALF</sequence>
<dbReference type="CDD" id="cd00093">
    <property type="entry name" value="HTH_XRE"/>
    <property type="match status" value="1"/>
</dbReference>
<dbReference type="RefSeq" id="WP_028482377.1">
    <property type="nucleotide sequence ID" value="NZ_LVVZ01000025.1"/>
</dbReference>
<organism evidence="3 4">
    <name type="scientific">Pseudovibrio exalbescens</name>
    <dbReference type="NCBI Taxonomy" id="197461"/>
    <lineage>
        <taxon>Bacteria</taxon>
        <taxon>Pseudomonadati</taxon>
        <taxon>Pseudomonadota</taxon>
        <taxon>Alphaproteobacteria</taxon>
        <taxon>Hyphomicrobiales</taxon>
        <taxon>Stappiaceae</taxon>
        <taxon>Pseudovibrio</taxon>
    </lineage>
</organism>
<evidence type="ECO:0000256" key="1">
    <source>
        <dbReference type="ARBA" id="ARBA00023125"/>
    </source>
</evidence>
<keyword evidence="1" id="KW-0238">DNA-binding</keyword>
<dbReference type="SUPFAM" id="SSF47413">
    <property type="entry name" value="lambda repressor-like DNA-binding domains"/>
    <property type="match status" value="1"/>
</dbReference>
<dbReference type="Gene3D" id="1.10.260.40">
    <property type="entry name" value="lambda repressor-like DNA-binding domains"/>
    <property type="match status" value="1"/>
</dbReference>
<evidence type="ECO:0000259" key="2">
    <source>
        <dbReference type="PROSITE" id="PS50943"/>
    </source>
</evidence>
<accession>A0A1U7JE40</accession>
<dbReference type="InterPro" id="IPR001387">
    <property type="entry name" value="Cro/C1-type_HTH"/>
</dbReference>
<dbReference type="PANTHER" id="PTHR46797">
    <property type="entry name" value="HTH-TYPE TRANSCRIPTIONAL REGULATOR"/>
    <property type="match status" value="1"/>
</dbReference>
<keyword evidence="4" id="KW-1185">Reference proteome</keyword>
<dbReference type="Pfam" id="PF01381">
    <property type="entry name" value="HTH_3"/>
    <property type="match status" value="1"/>
</dbReference>
<dbReference type="AlphaFoldDB" id="A0A1U7JE40"/>
<dbReference type="PROSITE" id="PS50943">
    <property type="entry name" value="HTH_CROC1"/>
    <property type="match status" value="1"/>
</dbReference>
<dbReference type="InterPro" id="IPR010982">
    <property type="entry name" value="Lambda_DNA-bd_dom_sf"/>
</dbReference>
<gene>
    <name evidence="3" type="ORF">A3843_16265</name>
</gene>
<evidence type="ECO:0000313" key="3">
    <source>
        <dbReference type="EMBL" id="OKL42911.1"/>
    </source>
</evidence>
<name>A0A1U7JE40_9HYPH</name>
<reference evidence="3 4" key="1">
    <citation type="submission" date="2016-03" db="EMBL/GenBank/DDBJ databases">
        <title>Genome sequence of Nesiotobacter sp. nov., a moderately halophilic alphaproteobacterium isolated from the Yellow Sea, China.</title>
        <authorList>
            <person name="Zhang G."/>
            <person name="Zhang R."/>
        </authorList>
    </citation>
    <scope>NUCLEOTIDE SEQUENCE [LARGE SCALE GENOMIC DNA]</scope>
    <source>
        <strain evidence="3 4">WB1-6</strain>
    </source>
</reference>
<comment type="caution">
    <text evidence="3">The sequence shown here is derived from an EMBL/GenBank/DDBJ whole genome shotgun (WGS) entry which is preliminary data.</text>
</comment>
<dbReference type="STRING" id="197461.A3843_16265"/>
<dbReference type="GO" id="GO:0003700">
    <property type="term" value="F:DNA-binding transcription factor activity"/>
    <property type="evidence" value="ECO:0007669"/>
    <property type="project" value="TreeGrafter"/>
</dbReference>
<dbReference type="Proteomes" id="UP000185783">
    <property type="component" value="Unassembled WGS sequence"/>
</dbReference>
<protein>
    <submittedName>
        <fullName evidence="3">Transcriptional regulator</fullName>
    </submittedName>
</protein>
<dbReference type="InterPro" id="IPR050807">
    <property type="entry name" value="TransReg_Diox_bact_type"/>
</dbReference>